<accession>A0A8B6M944</accession>
<name>A0A8B6M944_METTU</name>
<evidence type="ECO:0000313" key="2">
    <source>
        <dbReference type="Proteomes" id="UP000485880"/>
    </source>
</evidence>
<proteinExistence type="predicted"/>
<dbReference type="EMBL" id="CABFMQ020000098">
    <property type="protein sequence ID" value="VTZ51543.1"/>
    <property type="molecule type" value="Genomic_DNA"/>
</dbReference>
<dbReference type="Proteomes" id="UP000485880">
    <property type="component" value="Unassembled WGS sequence"/>
</dbReference>
<evidence type="ECO:0000313" key="1">
    <source>
        <dbReference type="EMBL" id="VTZ51543.1"/>
    </source>
</evidence>
<keyword evidence="2" id="KW-1185">Reference proteome</keyword>
<organism evidence="1 2">
    <name type="scientific">Methylocella tundrae</name>
    <dbReference type="NCBI Taxonomy" id="227605"/>
    <lineage>
        <taxon>Bacteria</taxon>
        <taxon>Pseudomonadati</taxon>
        <taxon>Pseudomonadota</taxon>
        <taxon>Alphaproteobacteria</taxon>
        <taxon>Hyphomicrobiales</taxon>
        <taxon>Beijerinckiaceae</taxon>
        <taxon>Methylocella</taxon>
    </lineage>
</organism>
<gene>
    <name evidence="1" type="ORF">MPC4_40140</name>
</gene>
<sequence length="78" mass="8443">MQKEGPPDGTALPLSDRGARCLITLGGENLKGASPGPGPQHETMRHWITSFRYVEDERNIAAKKRFANGAFCLSGNIC</sequence>
<comment type="caution">
    <text evidence="1">The sequence shown here is derived from an EMBL/GenBank/DDBJ whole genome shotgun (WGS) entry which is preliminary data.</text>
</comment>
<protein>
    <submittedName>
        <fullName evidence="1">Uncharacterized protein</fullName>
    </submittedName>
</protein>
<reference evidence="1 2" key="1">
    <citation type="submission" date="2019-05" db="EMBL/GenBank/DDBJ databases">
        <authorList>
            <person name="Farhan Ul Haque M."/>
        </authorList>
    </citation>
    <scope>NUCLEOTIDE SEQUENCE [LARGE SCALE GENOMIC DNA]</scope>
    <source>
        <strain evidence="1">2</strain>
    </source>
</reference>
<dbReference type="AlphaFoldDB" id="A0A8B6M944"/>